<evidence type="ECO:0000256" key="3">
    <source>
        <dbReference type="ARBA" id="ARBA00022989"/>
    </source>
</evidence>
<dbReference type="InterPro" id="IPR036259">
    <property type="entry name" value="MFS_trans_sf"/>
</dbReference>
<gene>
    <name evidence="6" type="ORF">BGW36DRAFT_265054</name>
</gene>
<evidence type="ECO:0000256" key="1">
    <source>
        <dbReference type="ARBA" id="ARBA00004141"/>
    </source>
</evidence>
<feature type="non-terminal residue" evidence="6">
    <location>
        <position position="1"/>
    </location>
</feature>
<feature type="transmembrane region" description="Helical" evidence="5">
    <location>
        <begin position="312"/>
        <end position="333"/>
    </location>
</feature>
<evidence type="ECO:0000256" key="2">
    <source>
        <dbReference type="ARBA" id="ARBA00022692"/>
    </source>
</evidence>
<accession>A0AAD4PYB9</accession>
<comment type="caution">
    <text evidence="6">The sequence shown here is derived from an EMBL/GenBank/DDBJ whole genome shotgun (WGS) entry which is preliminary data.</text>
</comment>
<name>A0AAD4PYB9_9EURO</name>
<organism evidence="6 7">
    <name type="scientific">Talaromyces proteolyticus</name>
    <dbReference type="NCBI Taxonomy" id="1131652"/>
    <lineage>
        <taxon>Eukaryota</taxon>
        <taxon>Fungi</taxon>
        <taxon>Dikarya</taxon>
        <taxon>Ascomycota</taxon>
        <taxon>Pezizomycotina</taxon>
        <taxon>Eurotiomycetes</taxon>
        <taxon>Eurotiomycetidae</taxon>
        <taxon>Eurotiales</taxon>
        <taxon>Trichocomaceae</taxon>
        <taxon>Talaromyces</taxon>
        <taxon>Talaromyces sect. Bacilispori</taxon>
    </lineage>
</organism>
<evidence type="ECO:0000313" key="6">
    <source>
        <dbReference type="EMBL" id="KAH8693911.1"/>
    </source>
</evidence>
<evidence type="ECO:0000256" key="5">
    <source>
        <dbReference type="SAM" id="Phobius"/>
    </source>
</evidence>
<dbReference type="GO" id="GO:0016020">
    <property type="term" value="C:membrane"/>
    <property type="evidence" value="ECO:0007669"/>
    <property type="project" value="UniProtKB-SubCell"/>
</dbReference>
<feature type="transmembrane region" description="Helical" evidence="5">
    <location>
        <begin position="285"/>
        <end position="306"/>
    </location>
</feature>
<dbReference type="AlphaFoldDB" id="A0AAD4PYB9"/>
<keyword evidence="2 5" id="KW-0812">Transmembrane</keyword>
<comment type="subcellular location">
    <subcellularLocation>
        <location evidence="1">Membrane</location>
        <topology evidence="1">Multi-pass membrane protein</topology>
    </subcellularLocation>
</comment>
<keyword evidence="4 5" id="KW-0472">Membrane</keyword>
<evidence type="ECO:0000313" key="7">
    <source>
        <dbReference type="Proteomes" id="UP001201262"/>
    </source>
</evidence>
<dbReference type="InterPro" id="IPR049680">
    <property type="entry name" value="FLVCR1-2_SLC49-like"/>
</dbReference>
<dbReference type="GeneID" id="70240405"/>
<protein>
    <submittedName>
        <fullName evidence="6">Major facilitator superfamily domain-containing protein</fullName>
    </submittedName>
</protein>
<feature type="transmembrane region" description="Helical" evidence="5">
    <location>
        <begin position="7"/>
        <end position="25"/>
    </location>
</feature>
<dbReference type="SUPFAM" id="SSF103473">
    <property type="entry name" value="MFS general substrate transporter"/>
    <property type="match status" value="1"/>
</dbReference>
<dbReference type="InterPro" id="IPR011701">
    <property type="entry name" value="MFS"/>
</dbReference>
<dbReference type="Gene3D" id="1.20.1250.20">
    <property type="entry name" value="MFS general substrate transporter like domains"/>
    <property type="match status" value="1"/>
</dbReference>
<dbReference type="EMBL" id="JAJTJA010000009">
    <property type="protein sequence ID" value="KAH8693911.1"/>
    <property type="molecule type" value="Genomic_DNA"/>
</dbReference>
<reference evidence="6" key="1">
    <citation type="submission" date="2021-12" db="EMBL/GenBank/DDBJ databases">
        <title>Convergent genome expansion in fungi linked to evolution of root-endophyte symbiosis.</title>
        <authorList>
            <consortium name="DOE Joint Genome Institute"/>
            <person name="Ke Y.-H."/>
            <person name="Bonito G."/>
            <person name="Liao H.-L."/>
            <person name="Looney B."/>
            <person name="Rojas-Flechas A."/>
            <person name="Nash J."/>
            <person name="Hameed K."/>
            <person name="Schadt C."/>
            <person name="Martin F."/>
            <person name="Crous P.W."/>
            <person name="Miettinen O."/>
            <person name="Magnuson J.K."/>
            <person name="Labbe J."/>
            <person name="Jacobson D."/>
            <person name="Doktycz M.J."/>
            <person name="Veneault-Fourrey C."/>
            <person name="Kuo A."/>
            <person name="Mondo S."/>
            <person name="Calhoun S."/>
            <person name="Riley R."/>
            <person name="Ohm R."/>
            <person name="LaButti K."/>
            <person name="Andreopoulos B."/>
            <person name="Pangilinan J."/>
            <person name="Nolan M."/>
            <person name="Tritt A."/>
            <person name="Clum A."/>
            <person name="Lipzen A."/>
            <person name="Daum C."/>
            <person name="Barry K."/>
            <person name="Grigoriev I.V."/>
            <person name="Vilgalys R."/>
        </authorList>
    </citation>
    <scope>NUCLEOTIDE SEQUENCE</scope>
    <source>
        <strain evidence="6">PMI_201</strain>
    </source>
</reference>
<evidence type="ECO:0000256" key="4">
    <source>
        <dbReference type="ARBA" id="ARBA00023136"/>
    </source>
</evidence>
<proteinExistence type="predicted"/>
<dbReference type="Pfam" id="PF07690">
    <property type="entry name" value="MFS_1"/>
    <property type="match status" value="1"/>
</dbReference>
<feature type="transmembrane region" description="Helical" evidence="5">
    <location>
        <begin position="253"/>
        <end position="273"/>
    </location>
</feature>
<feature type="non-terminal residue" evidence="6">
    <location>
        <position position="417"/>
    </location>
</feature>
<feature type="transmembrane region" description="Helical" evidence="5">
    <location>
        <begin position="353"/>
        <end position="373"/>
    </location>
</feature>
<sequence length="417" mass="45254">RLYKRRYFGLIQLILLNIIVSWDWVTYTVVPTTASEYLGVSDNAITWLSTAFMLAYCGSALFVFHAVDRFGLKGTNIITSLLLFVGNWIRYVGTIERVNNYGVVMFGQVVIGLAQPFCLSTPSKYSDTWFSSNGRTSATAIATLANPLGAAIAQFANPSLAATPDQVPQMVLVISIISTVGAIPSFFIPSKPPTPPSSTEVIEKIRVFDALKGIIKTRELWLLMLPFAIYVALFNTVVTLINQAIIPYGATETQAGIAGGILIGAGIVGTAIISPLNDRFKWHLWTVRILFPISAVMYIALIWAPASSLGIWPIYVVSALMGAMSFGLSPVVLELLAETTFPYSPEVSSTISWLGGQVFGVVFIVVQSALIAGPSANPPYNMTNSLIFGAVVSGVFLPFPLSLGFFGHRVKRNREEH</sequence>
<dbReference type="PANTHER" id="PTHR10924:SF6">
    <property type="entry name" value="SOLUTE CARRIER FAMILY 49 MEMBER A3"/>
    <property type="match status" value="1"/>
</dbReference>
<keyword evidence="7" id="KW-1185">Reference proteome</keyword>
<feature type="transmembrane region" description="Helical" evidence="5">
    <location>
        <begin position="220"/>
        <end position="241"/>
    </location>
</feature>
<dbReference type="GO" id="GO:0022857">
    <property type="term" value="F:transmembrane transporter activity"/>
    <property type="evidence" value="ECO:0007669"/>
    <property type="project" value="InterPro"/>
</dbReference>
<feature type="transmembrane region" description="Helical" evidence="5">
    <location>
        <begin position="385"/>
        <end position="406"/>
    </location>
</feature>
<keyword evidence="3 5" id="KW-1133">Transmembrane helix</keyword>
<dbReference type="Proteomes" id="UP001201262">
    <property type="component" value="Unassembled WGS sequence"/>
</dbReference>
<dbReference type="RefSeq" id="XP_046069581.1">
    <property type="nucleotide sequence ID" value="XM_046210118.1"/>
</dbReference>
<feature type="transmembrane region" description="Helical" evidence="5">
    <location>
        <begin position="45"/>
        <end position="63"/>
    </location>
</feature>
<dbReference type="PANTHER" id="PTHR10924">
    <property type="entry name" value="MAJOR FACILITATOR SUPERFAMILY PROTEIN-RELATED"/>
    <property type="match status" value="1"/>
</dbReference>